<keyword evidence="2" id="KW-0121">Carboxypeptidase</keyword>
<accession>I0WH75</accession>
<feature type="domain" description="D-alanyl-D-alanine carboxypeptidase-like core" evidence="1">
    <location>
        <begin position="24"/>
        <end position="168"/>
    </location>
</feature>
<comment type="caution">
    <text evidence="2">The sequence shown here is derived from an EMBL/GenBank/DDBJ whole genome shotgun (WGS) entry which is preliminary data.</text>
</comment>
<gene>
    <name evidence="2" type="ORF">W5A_05983</name>
</gene>
<dbReference type="CDD" id="cd14847">
    <property type="entry name" value="DD-carboxypeptidase_like"/>
    <property type="match status" value="1"/>
</dbReference>
<proteinExistence type="predicted"/>
<dbReference type="Gene3D" id="3.30.1380.10">
    <property type="match status" value="1"/>
</dbReference>
<protein>
    <submittedName>
        <fullName evidence="2">D-alanyl-D-alanine carboxypeptidase</fullName>
    </submittedName>
</protein>
<keyword evidence="3" id="KW-1185">Reference proteome</keyword>
<sequence>MSQHKYSLDELTGKADVPLYGKNIQLRKQAYDAFVKMRAAASKDGIAIQIVSSYRGYARQKAIWERKYANFRKQGFSPEETVYKIMEYSTIPGTSRHHWGTDIDIIDANQPYKGDPLESDKFHGDGPFCALKEWMDLHANTFGFYLVYTDNDKRTGFYYEPWHYTYLPLSEGMLNEVENLPLSEVFQVEGLSGKEVFNEDFMRKYMDTFILGINSKLLKRDEF</sequence>
<dbReference type="GO" id="GO:0004180">
    <property type="term" value="F:carboxypeptidase activity"/>
    <property type="evidence" value="ECO:0007669"/>
    <property type="project" value="UniProtKB-KW"/>
</dbReference>
<name>I0WH75_9FLAO</name>
<dbReference type="Pfam" id="PF02557">
    <property type="entry name" value="VanY"/>
    <property type="match status" value="1"/>
</dbReference>
<dbReference type="Proteomes" id="UP000005938">
    <property type="component" value="Unassembled WGS sequence"/>
</dbReference>
<dbReference type="GO" id="GO:0006508">
    <property type="term" value="P:proteolysis"/>
    <property type="evidence" value="ECO:0007669"/>
    <property type="project" value="InterPro"/>
</dbReference>
<reference evidence="2 3" key="1">
    <citation type="journal article" date="2012" name="J. Bacteriol.">
        <title>Genome Sequence of the Halotolerant Bacterium Imtechella halotolerans K1T.</title>
        <authorList>
            <person name="Kumar S."/>
            <person name="Vikram S."/>
            <person name="Subramanian S."/>
            <person name="Raghava G.P."/>
            <person name="Pinnaka A.K."/>
        </authorList>
    </citation>
    <scope>NUCLEOTIDE SEQUENCE [LARGE SCALE GENOMIC DNA]</scope>
    <source>
        <strain evidence="2 3">K1</strain>
    </source>
</reference>
<dbReference type="PANTHER" id="PTHR34385:SF1">
    <property type="entry name" value="PEPTIDOGLYCAN L-ALANYL-D-GLUTAMATE ENDOPEPTIDASE CWLK"/>
    <property type="match status" value="1"/>
</dbReference>
<evidence type="ECO:0000313" key="2">
    <source>
        <dbReference type="EMBL" id="EID75741.1"/>
    </source>
</evidence>
<evidence type="ECO:0000259" key="1">
    <source>
        <dbReference type="Pfam" id="PF02557"/>
    </source>
</evidence>
<dbReference type="OrthoDB" id="9792074at2"/>
<dbReference type="EMBL" id="AJJU01000004">
    <property type="protein sequence ID" value="EID75741.1"/>
    <property type="molecule type" value="Genomic_DNA"/>
</dbReference>
<dbReference type="InterPro" id="IPR003709">
    <property type="entry name" value="VanY-like_core_dom"/>
</dbReference>
<evidence type="ECO:0000313" key="3">
    <source>
        <dbReference type="Proteomes" id="UP000005938"/>
    </source>
</evidence>
<dbReference type="PANTHER" id="PTHR34385">
    <property type="entry name" value="D-ALANYL-D-ALANINE CARBOXYPEPTIDASE"/>
    <property type="match status" value="1"/>
</dbReference>
<keyword evidence="2" id="KW-0645">Protease</keyword>
<dbReference type="eggNOG" id="COG1876">
    <property type="taxonomic scope" value="Bacteria"/>
</dbReference>
<dbReference type="STRING" id="946077.W5A_05983"/>
<dbReference type="PATRIC" id="fig|946077.3.peg.1217"/>
<dbReference type="AlphaFoldDB" id="I0WH75"/>
<dbReference type="InterPro" id="IPR009045">
    <property type="entry name" value="Zn_M74/Hedgehog-like"/>
</dbReference>
<keyword evidence="2" id="KW-0378">Hydrolase</keyword>
<organism evidence="2 3">
    <name type="scientific">Imtechella halotolerans K1</name>
    <dbReference type="NCBI Taxonomy" id="946077"/>
    <lineage>
        <taxon>Bacteria</taxon>
        <taxon>Pseudomonadati</taxon>
        <taxon>Bacteroidota</taxon>
        <taxon>Flavobacteriia</taxon>
        <taxon>Flavobacteriales</taxon>
        <taxon>Flavobacteriaceae</taxon>
        <taxon>Imtechella</taxon>
    </lineage>
</organism>
<dbReference type="InterPro" id="IPR052179">
    <property type="entry name" value="DD-CPase-like"/>
</dbReference>
<dbReference type="SUPFAM" id="SSF55166">
    <property type="entry name" value="Hedgehog/DD-peptidase"/>
    <property type="match status" value="1"/>
</dbReference>